<evidence type="ECO:0008006" key="4">
    <source>
        <dbReference type="Google" id="ProtNLM"/>
    </source>
</evidence>
<reference evidence="2 3" key="1">
    <citation type="submission" date="2019-01" db="EMBL/GenBank/DDBJ databases">
        <title>Sinorhodobacter populi sp. nov. isolated from the symptomatic bark tissue of Populus euramericana canker.</title>
        <authorList>
            <person name="Xu G."/>
        </authorList>
    </citation>
    <scope>NUCLEOTIDE SEQUENCE [LARGE SCALE GENOMIC DNA]</scope>
    <source>
        <strain evidence="2 3">CCTCC AB2012026</strain>
    </source>
</reference>
<sequence>MSYHVESICDRRRFGSATRKQIVMYLANKASDDGTGIWCSKHTIARHTELSLATVKRVIRDFLAEGILLATGLRDTSRHGQTVVYRIVLEAVEELELLQWSTGSSTTGVTLNPVPPVPATGVTVSPQPGSGRPPNNPKNHPENPPSARTSAREAADADLEPLWEAYPADRRRDRKACGQILAGAQAEASSEELTEAARTYAAETADYTRTKVMFLDNWLRTGKWRRYVEEARGRAREKESRARTDEETMIRSAARWILERSAMCRHVPRKYALKAVERGLITLRDAQAAGVL</sequence>
<dbReference type="EMBL" id="SAVB01000008">
    <property type="protein sequence ID" value="RWR49861.1"/>
    <property type="molecule type" value="Genomic_DNA"/>
</dbReference>
<protein>
    <recommendedName>
        <fullName evidence="4">Helix-turn-helix domain-containing protein</fullName>
    </recommendedName>
</protein>
<evidence type="ECO:0000313" key="2">
    <source>
        <dbReference type="EMBL" id="RWR49861.1"/>
    </source>
</evidence>
<evidence type="ECO:0000256" key="1">
    <source>
        <dbReference type="SAM" id="MobiDB-lite"/>
    </source>
</evidence>
<dbReference type="SUPFAM" id="SSF46785">
    <property type="entry name" value="Winged helix' DNA-binding domain"/>
    <property type="match status" value="1"/>
</dbReference>
<proteinExistence type="predicted"/>
<dbReference type="RefSeq" id="WP_128148417.1">
    <property type="nucleotide sequence ID" value="NZ_SAVB01000008.1"/>
</dbReference>
<evidence type="ECO:0000313" key="3">
    <source>
        <dbReference type="Proteomes" id="UP000286594"/>
    </source>
</evidence>
<dbReference type="Gene3D" id="1.10.10.10">
    <property type="entry name" value="Winged helix-like DNA-binding domain superfamily/Winged helix DNA-binding domain"/>
    <property type="match status" value="1"/>
</dbReference>
<organism evidence="2 3">
    <name type="scientific">Paenirhodobacter ferrireducens</name>
    <dbReference type="NCBI Taxonomy" id="1215032"/>
    <lineage>
        <taxon>Bacteria</taxon>
        <taxon>Pseudomonadati</taxon>
        <taxon>Pseudomonadota</taxon>
        <taxon>Alphaproteobacteria</taxon>
        <taxon>Rhodobacterales</taxon>
        <taxon>Rhodobacter group</taxon>
        <taxon>Paenirhodobacter</taxon>
    </lineage>
</organism>
<keyword evidence="3" id="KW-1185">Reference proteome</keyword>
<accession>A0A443LKY4</accession>
<dbReference type="InterPro" id="IPR036388">
    <property type="entry name" value="WH-like_DNA-bd_sf"/>
</dbReference>
<dbReference type="OrthoDB" id="7776647at2"/>
<feature type="region of interest" description="Disordered" evidence="1">
    <location>
        <begin position="105"/>
        <end position="156"/>
    </location>
</feature>
<gene>
    <name evidence="2" type="ORF">EOW65_07860</name>
</gene>
<comment type="caution">
    <text evidence="2">The sequence shown here is derived from an EMBL/GenBank/DDBJ whole genome shotgun (WGS) entry which is preliminary data.</text>
</comment>
<dbReference type="Proteomes" id="UP000286594">
    <property type="component" value="Unassembled WGS sequence"/>
</dbReference>
<name>A0A443LKY4_9RHOB</name>
<dbReference type="InterPro" id="IPR036390">
    <property type="entry name" value="WH_DNA-bd_sf"/>
</dbReference>
<dbReference type="AlphaFoldDB" id="A0A443LKY4"/>